<dbReference type="EMBL" id="FOQH01000001">
    <property type="protein sequence ID" value="SFH67459.1"/>
    <property type="molecule type" value="Genomic_DNA"/>
</dbReference>
<evidence type="ECO:0000313" key="8">
    <source>
        <dbReference type="EMBL" id="SFH67459.1"/>
    </source>
</evidence>
<evidence type="ECO:0000256" key="3">
    <source>
        <dbReference type="ARBA" id="ARBA00051915"/>
    </source>
</evidence>
<feature type="domain" description="AMP-binding enzyme C-terminal" evidence="7">
    <location>
        <begin position="425"/>
        <end position="500"/>
    </location>
</feature>
<sequence>MIDLRARAGRNGIGDGLRRAVARNPRKDALIFRDRTWSYAEMETAAFRIATHLRDAGLRKGDRVAAFARNSDAYYLLWLACAQSGLIHVPANYGLTGPELKYIVEQSGARALVYDRALKGSVDDMGPVAGLDFLSAFDGGDEIDVMAAAQGTTDPEREWDVTEDDYVQILYTSGTTGKPKGGLMKHRALMAEFYSCIHALEYVETDRCLWSLPLYHSGQIHTFSNPQIMVGSTCALLEQPKPEDVFRCIEENRITSFFAPPTVWVGLLRHPGFDAHDLSSLNKVYYGASIMPEPILVELRKRLNGARVFNCYGQSETGPLATVLKPEEHDGRLTSCGRPVLNVETRVVDENDEDVPVGETGEIVHRTPHVITEYWNREDATDEAFKNGWFHTGDMGRFDEEGFLYVVDRVKDVINTGGVLVASREVEDVLFTHEAVFEVAVVGLPDEKWLEAIAAMVVLKEGHAPSEAELIAHAKKSLAHYKIPKRIIFVEDLPRNASGKILKRELRRVHGGEETAVHTGATASAG</sequence>
<accession>A0A1I3BZS2</accession>
<dbReference type="Gene3D" id="3.40.50.12780">
    <property type="entry name" value="N-terminal domain of ligase-like"/>
    <property type="match status" value="1"/>
</dbReference>
<name>A0A1I3BZS2_9RHOB</name>
<dbReference type="PROSITE" id="PS00455">
    <property type="entry name" value="AMP_BINDING"/>
    <property type="match status" value="1"/>
</dbReference>
<dbReference type="Gene3D" id="3.30.300.30">
    <property type="match status" value="1"/>
</dbReference>
<evidence type="ECO:0000259" key="6">
    <source>
        <dbReference type="Pfam" id="PF00501"/>
    </source>
</evidence>
<dbReference type="OrthoDB" id="9803968at2"/>
<reference evidence="8 9" key="1">
    <citation type="submission" date="2016-10" db="EMBL/GenBank/DDBJ databases">
        <authorList>
            <person name="de Groot N.N."/>
        </authorList>
    </citation>
    <scope>NUCLEOTIDE SEQUENCE [LARGE SCALE GENOMIC DNA]</scope>
    <source>
        <strain evidence="8 9">CGMCC 1.11030</strain>
    </source>
</reference>
<dbReference type="Pfam" id="PF00501">
    <property type="entry name" value="AMP-binding"/>
    <property type="match status" value="1"/>
</dbReference>
<evidence type="ECO:0000256" key="2">
    <source>
        <dbReference type="ARBA" id="ARBA00022598"/>
    </source>
</evidence>
<protein>
    <recommendedName>
        <fullName evidence="5">3-methylmercaptopropionyl-CoA ligase</fullName>
        <ecNumber evidence="4">6.2.1.44</ecNumber>
    </recommendedName>
</protein>
<gene>
    <name evidence="8" type="ORF">SAMN05216258_101450</name>
</gene>
<dbReference type="NCBIfam" id="NF006182">
    <property type="entry name" value="PRK08316.1"/>
    <property type="match status" value="1"/>
</dbReference>
<dbReference type="SUPFAM" id="SSF56801">
    <property type="entry name" value="Acetyl-CoA synthetase-like"/>
    <property type="match status" value="1"/>
</dbReference>
<dbReference type="InterPro" id="IPR050237">
    <property type="entry name" value="ATP-dep_AMP-bd_enzyme"/>
</dbReference>
<dbReference type="InterPro" id="IPR000873">
    <property type="entry name" value="AMP-dep_synth/lig_dom"/>
</dbReference>
<proteinExistence type="inferred from homology"/>
<evidence type="ECO:0000256" key="5">
    <source>
        <dbReference type="ARBA" id="ARBA00067668"/>
    </source>
</evidence>
<evidence type="ECO:0000313" key="9">
    <source>
        <dbReference type="Proteomes" id="UP000199377"/>
    </source>
</evidence>
<dbReference type="STRING" id="1114924.SAMN05216258_101450"/>
<organism evidence="8 9">
    <name type="scientific">Albimonas pacifica</name>
    <dbReference type="NCBI Taxonomy" id="1114924"/>
    <lineage>
        <taxon>Bacteria</taxon>
        <taxon>Pseudomonadati</taxon>
        <taxon>Pseudomonadota</taxon>
        <taxon>Alphaproteobacteria</taxon>
        <taxon>Rhodobacterales</taxon>
        <taxon>Paracoccaceae</taxon>
        <taxon>Albimonas</taxon>
    </lineage>
</organism>
<comment type="catalytic activity">
    <reaction evidence="3">
        <text>3-(methylsulfanyl)propanoate + ATP + CoA = 3-(methylsulfanyl)propanoyl-CoA + AMP + diphosphate</text>
        <dbReference type="Rhea" id="RHEA:43052"/>
        <dbReference type="ChEBI" id="CHEBI:30616"/>
        <dbReference type="ChEBI" id="CHEBI:33019"/>
        <dbReference type="ChEBI" id="CHEBI:49016"/>
        <dbReference type="ChEBI" id="CHEBI:57287"/>
        <dbReference type="ChEBI" id="CHEBI:82815"/>
        <dbReference type="ChEBI" id="CHEBI:456215"/>
        <dbReference type="EC" id="6.2.1.44"/>
    </reaction>
    <physiologicalReaction direction="left-to-right" evidence="3">
        <dbReference type="Rhea" id="RHEA:43053"/>
    </physiologicalReaction>
</comment>
<dbReference type="InterPro" id="IPR042099">
    <property type="entry name" value="ANL_N_sf"/>
</dbReference>
<keyword evidence="9" id="KW-1185">Reference proteome</keyword>
<evidence type="ECO:0000259" key="7">
    <source>
        <dbReference type="Pfam" id="PF13193"/>
    </source>
</evidence>
<dbReference type="GO" id="GO:0016877">
    <property type="term" value="F:ligase activity, forming carbon-sulfur bonds"/>
    <property type="evidence" value="ECO:0007669"/>
    <property type="project" value="UniProtKB-ARBA"/>
</dbReference>
<dbReference type="InterPro" id="IPR025110">
    <property type="entry name" value="AMP-bd_C"/>
</dbReference>
<dbReference type="InterPro" id="IPR020845">
    <property type="entry name" value="AMP-binding_CS"/>
</dbReference>
<dbReference type="CDD" id="cd17631">
    <property type="entry name" value="FACL_FadD13-like"/>
    <property type="match status" value="1"/>
</dbReference>
<dbReference type="FunFam" id="3.30.300.30:FF:000008">
    <property type="entry name" value="2,3-dihydroxybenzoate-AMP ligase"/>
    <property type="match status" value="1"/>
</dbReference>
<dbReference type="EC" id="6.2.1.44" evidence="4"/>
<dbReference type="Pfam" id="PF13193">
    <property type="entry name" value="AMP-binding_C"/>
    <property type="match status" value="1"/>
</dbReference>
<dbReference type="PANTHER" id="PTHR43767:SF7">
    <property type="entry name" value="MEDIUM_LONG-CHAIN-FATTY-ACID--COA LIGASE FADD8"/>
    <property type="match status" value="1"/>
</dbReference>
<comment type="similarity">
    <text evidence="1">Belongs to the ATP-dependent AMP-binding enzyme family.</text>
</comment>
<dbReference type="NCBIfam" id="NF004837">
    <property type="entry name" value="PRK06187.1"/>
    <property type="match status" value="1"/>
</dbReference>
<dbReference type="AlphaFoldDB" id="A0A1I3BZS2"/>
<dbReference type="InterPro" id="IPR045851">
    <property type="entry name" value="AMP-bd_C_sf"/>
</dbReference>
<dbReference type="Proteomes" id="UP000199377">
    <property type="component" value="Unassembled WGS sequence"/>
</dbReference>
<dbReference type="RefSeq" id="WP_092857379.1">
    <property type="nucleotide sequence ID" value="NZ_FOQH01000001.1"/>
</dbReference>
<dbReference type="PANTHER" id="PTHR43767">
    <property type="entry name" value="LONG-CHAIN-FATTY-ACID--COA LIGASE"/>
    <property type="match status" value="1"/>
</dbReference>
<keyword evidence="2" id="KW-0436">Ligase</keyword>
<evidence type="ECO:0000256" key="4">
    <source>
        <dbReference type="ARBA" id="ARBA00066616"/>
    </source>
</evidence>
<evidence type="ECO:0000256" key="1">
    <source>
        <dbReference type="ARBA" id="ARBA00006432"/>
    </source>
</evidence>
<feature type="domain" description="AMP-dependent synthetase/ligase" evidence="6">
    <location>
        <begin position="18"/>
        <end position="375"/>
    </location>
</feature>